<accession>A0A849HN25</accession>
<dbReference type="SUPFAM" id="SSF56801">
    <property type="entry name" value="Acetyl-CoA synthetase-like"/>
    <property type="match status" value="1"/>
</dbReference>
<evidence type="ECO:0000313" key="5">
    <source>
        <dbReference type="EMBL" id="NNM47791.1"/>
    </source>
</evidence>
<dbReference type="EMBL" id="JABEPQ010000005">
    <property type="protein sequence ID" value="NNM47791.1"/>
    <property type="molecule type" value="Genomic_DNA"/>
</dbReference>
<protein>
    <submittedName>
        <fullName evidence="5">AMP-binding protein</fullName>
    </submittedName>
</protein>
<evidence type="ECO:0000256" key="2">
    <source>
        <dbReference type="ARBA" id="ARBA00022598"/>
    </source>
</evidence>
<sequence>MSHADAVAVLRTAEVVVDAAGALRLHLPTSGTTARPRTVVRTLASWADSFDPFTAASGLTADDHVLIPSPPRSSLFLYGLAHAAYLGAPATTLERWSARDAAEAAKRCSAGHFTPPMLSALLPRLPDDHRLRTAVVAGAAVPDGLRREAAAVGVKVVDYYGAAELSFVAIRAPHGVMRAFPSVDVEMRDGVVWVRSPWVSEGYAAGQVGPFRRDGAWATVGDRAHWGDDGGLVIEGRGDTAIAVGGATVLAEDVRAALVGLAGVREVGVVGLSAPDLGQVVGAVVVADPVLSVGDLREHAKAALPATHRPVRYALVDELPLAPSGKLDDVALRALLLQPVEAIRDHLEVADYLDRGEDRP</sequence>
<dbReference type="RefSeq" id="WP_171244929.1">
    <property type="nucleotide sequence ID" value="NZ_JABEPQ010000005.1"/>
</dbReference>
<evidence type="ECO:0000259" key="4">
    <source>
        <dbReference type="Pfam" id="PF13193"/>
    </source>
</evidence>
<dbReference type="Pfam" id="PF00501">
    <property type="entry name" value="AMP-binding"/>
    <property type="match status" value="1"/>
</dbReference>
<dbReference type="GO" id="GO:0006631">
    <property type="term" value="P:fatty acid metabolic process"/>
    <property type="evidence" value="ECO:0007669"/>
    <property type="project" value="TreeGrafter"/>
</dbReference>
<feature type="domain" description="AMP-dependent synthetase/ligase" evidence="3">
    <location>
        <begin position="28"/>
        <end position="203"/>
    </location>
</feature>
<dbReference type="CDD" id="cd04433">
    <property type="entry name" value="AFD_class_I"/>
    <property type="match status" value="1"/>
</dbReference>
<evidence type="ECO:0000313" key="6">
    <source>
        <dbReference type="Proteomes" id="UP000588586"/>
    </source>
</evidence>
<dbReference type="PANTHER" id="PTHR43201:SF5">
    <property type="entry name" value="MEDIUM-CHAIN ACYL-COA LIGASE ACSF2, MITOCHONDRIAL"/>
    <property type="match status" value="1"/>
</dbReference>
<dbReference type="Pfam" id="PF13193">
    <property type="entry name" value="AMP-binding_C"/>
    <property type="match status" value="1"/>
</dbReference>
<reference evidence="5 6" key="1">
    <citation type="submission" date="2020-04" db="EMBL/GenBank/DDBJ databases">
        <title>Knoellia sp. isolate from air conditioner.</title>
        <authorList>
            <person name="Chea S."/>
            <person name="Kim D.-U."/>
        </authorList>
    </citation>
    <scope>NUCLEOTIDE SEQUENCE [LARGE SCALE GENOMIC DNA]</scope>
    <source>
        <strain evidence="5 6">DB2414S</strain>
    </source>
</reference>
<dbReference type="Gene3D" id="3.40.50.12780">
    <property type="entry name" value="N-terminal domain of ligase-like"/>
    <property type="match status" value="1"/>
</dbReference>
<name>A0A849HN25_9MICO</name>
<comment type="similarity">
    <text evidence="1">Belongs to the ATP-dependent AMP-binding enzyme family.</text>
</comment>
<dbReference type="InterPro" id="IPR045851">
    <property type="entry name" value="AMP-bd_C_sf"/>
</dbReference>
<dbReference type="InterPro" id="IPR025110">
    <property type="entry name" value="AMP-bd_C"/>
</dbReference>
<feature type="domain" description="AMP-binding enzyme C-terminal" evidence="4">
    <location>
        <begin position="256"/>
        <end position="326"/>
    </location>
</feature>
<dbReference type="InterPro" id="IPR042099">
    <property type="entry name" value="ANL_N_sf"/>
</dbReference>
<comment type="caution">
    <text evidence="5">The sequence shown here is derived from an EMBL/GenBank/DDBJ whole genome shotgun (WGS) entry which is preliminary data.</text>
</comment>
<evidence type="ECO:0000256" key="1">
    <source>
        <dbReference type="ARBA" id="ARBA00006432"/>
    </source>
</evidence>
<proteinExistence type="inferred from homology"/>
<gene>
    <name evidence="5" type="ORF">HJG52_17520</name>
</gene>
<dbReference type="Gene3D" id="3.30.300.30">
    <property type="match status" value="1"/>
</dbReference>
<keyword evidence="6" id="KW-1185">Reference proteome</keyword>
<dbReference type="PANTHER" id="PTHR43201">
    <property type="entry name" value="ACYL-COA SYNTHETASE"/>
    <property type="match status" value="1"/>
</dbReference>
<dbReference type="InterPro" id="IPR000873">
    <property type="entry name" value="AMP-dep_synth/lig_dom"/>
</dbReference>
<dbReference type="Proteomes" id="UP000588586">
    <property type="component" value="Unassembled WGS sequence"/>
</dbReference>
<keyword evidence="2" id="KW-0436">Ligase</keyword>
<organism evidence="5 6">
    <name type="scientific">Knoellia koreensis</name>
    <dbReference type="NCBI Taxonomy" id="2730921"/>
    <lineage>
        <taxon>Bacteria</taxon>
        <taxon>Bacillati</taxon>
        <taxon>Actinomycetota</taxon>
        <taxon>Actinomycetes</taxon>
        <taxon>Micrococcales</taxon>
        <taxon>Intrasporangiaceae</taxon>
        <taxon>Knoellia</taxon>
    </lineage>
</organism>
<dbReference type="GO" id="GO:0031956">
    <property type="term" value="F:medium-chain fatty acid-CoA ligase activity"/>
    <property type="evidence" value="ECO:0007669"/>
    <property type="project" value="TreeGrafter"/>
</dbReference>
<dbReference type="AlphaFoldDB" id="A0A849HN25"/>
<evidence type="ECO:0000259" key="3">
    <source>
        <dbReference type="Pfam" id="PF00501"/>
    </source>
</evidence>